<protein>
    <recommendedName>
        <fullName evidence="1">DUF2828 domain-containing protein</fullName>
    </recommendedName>
</protein>
<sequence length="126" mass="15021">MEIWYLILQHLLRRKAIHTANKAAQRYERDADYHFLHDCVLDIFAQCLKSDIEKFHHHKGHDHDHHDDYCLEITQAATSFPTTADHHMLFENMLQGRLSRQNHATEKGMVVFVYPELEQEADVKWK</sequence>
<accession>A0A498JS83</accession>
<keyword evidence="3" id="KW-1185">Reference proteome</keyword>
<gene>
    <name evidence="2" type="ORF">DVH24_011134</name>
</gene>
<dbReference type="PANTHER" id="PTHR31373:SF17">
    <property type="entry name" value="OS06G0652100 PROTEIN"/>
    <property type="match status" value="1"/>
</dbReference>
<feature type="domain" description="DUF2828" evidence="1">
    <location>
        <begin position="14"/>
        <end position="87"/>
    </location>
</feature>
<proteinExistence type="predicted"/>
<dbReference type="PANTHER" id="PTHR31373">
    <property type="entry name" value="OS06G0652100 PROTEIN"/>
    <property type="match status" value="1"/>
</dbReference>
<dbReference type="InterPro" id="IPR058580">
    <property type="entry name" value="DUF2828"/>
</dbReference>
<evidence type="ECO:0000313" key="3">
    <source>
        <dbReference type="Proteomes" id="UP000290289"/>
    </source>
</evidence>
<dbReference type="Proteomes" id="UP000290289">
    <property type="component" value="Chromosome 5"/>
</dbReference>
<evidence type="ECO:0000259" key="1">
    <source>
        <dbReference type="Pfam" id="PF11443"/>
    </source>
</evidence>
<dbReference type="InterPro" id="IPR011205">
    <property type="entry name" value="UCP015417_vWA"/>
</dbReference>
<organism evidence="2 3">
    <name type="scientific">Malus domestica</name>
    <name type="common">Apple</name>
    <name type="synonym">Pyrus malus</name>
    <dbReference type="NCBI Taxonomy" id="3750"/>
    <lineage>
        <taxon>Eukaryota</taxon>
        <taxon>Viridiplantae</taxon>
        <taxon>Streptophyta</taxon>
        <taxon>Embryophyta</taxon>
        <taxon>Tracheophyta</taxon>
        <taxon>Spermatophyta</taxon>
        <taxon>Magnoliopsida</taxon>
        <taxon>eudicotyledons</taxon>
        <taxon>Gunneridae</taxon>
        <taxon>Pentapetalae</taxon>
        <taxon>rosids</taxon>
        <taxon>fabids</taxon>
        <taxon>Rosales</taxon>
        <taxon>Rosaceae</taxon>
        <taxon>Amygdaloideae</taxon>
        <taxon>Maleae</taxon>
        <taxon>Malus</taxon>
    </lineage>
</organism>
<dbReference type="AlphaFoldDB" id="A0A498JS83"/>
<comment type="caution">
    <text evidence="2">The sequence shown here is derived from an EMBL/GenBank/DDBJ whole genome shotgun (WGS) entry which is preliminary data.</text>
</comment>
<reference evidence="2 3" key="1">
    <citation type="submission" date="2018-10" db="EMBL/GenBank/DDBJ databases">
        <title>A high-quality apple genome assembly.</title>
        <authorList>
            <person name="Hu J."/>
        </authorList>
    </citation>
    <scope>NUCLEOTIDE SEQUENCE [LARGE SCALE GENOMIC DNA]</scope>
    <source>
        <strain evidence="3">cv. HFTH1</strain>
        <tissue evidence="2">Young leaf</tissue>
    </source>
</reference>
<evidence type="ECO:0000313" key="2">
    <source>
        <dbReference type="EMBL" id="RXH98809.1"/>
    </source>
</evidence>
<dbReference type="Pfam" id="PF11443">
    <property type="entry name" value="DUF2828"/>
    <property type="match status" value="1"/>
</dbReference>
<dbReference type="EMBL" id="RDQH01000331">
    <property type="protein sequence ID" value="RXH98809.1"/>
    <property type="molecule type" value="Genomic_DNA"/>
</dbReference>
<name>A0A498JS83_MALDO</name>